<accession>A0AAU7V5V7</accession>
<evidence type="ECO:0000256" key="4">
    <source>
        <dbReference type="ARBA" id="ARBA00022777"/>
    </source>
</evidence>
<dbReference type="AlphaFoldDB" id="A0AAU7V5V7"/>
<dbReference type="NCBIfam" id="TIGR00017">
    <property type="entry name" value="cmk"/>
    <property type="match status" value="1"/>
</dbReference>
<dbReference type="Gene3D" id="3.40.50.300">
    <property type="entry name" value="P-loop containing nucleotide triphosphate hydrolases"/>
    <property type="match status" value="1"/>
</dbReference>
<name>A0AAU7V5V7_9ACTO</name>
<dbReference type="PANTHER" id="PTHR21299:SF2">
    <property type="entry name" value="CYTIDYLATE KINASE"/>
    <property type="match status" value="1"/>
</dbReference>
<gene>
    <name evidence="8 10" type="primary">cmk</name>
    <name evidence="10" type="ORF">SAC06_05170</name>
</gene>
<dbReference type="KEGG" id="sapp:SAC06_05170"/>
<evidence type="ECO:0000256" key="6">
    <source>
        <dbReference type="ARBA" id="ARBA00047615"/>
    </source>
</evidence>
<feature type="domain" description="Cytidylate kinase" evidence="9">
    <location>
        <begin position="6"/>
        <end position="217"/>
    </location>
</feature>
<dbReference type="GO" id="GO:0036431">
    <property type="term" value="F:dCMP kinase activity"/>
    <property type="evidence" value="ECO:0007669"/>
    <property type="project" value="InterPro"/>
</dbReference>
<dbReference type="EMBL" id="CP138335">
    <property type="protein sequence ID" value="XBW07049.1"/>
    <property type="molecule type" value="Genomic_DNA"/>
</dbReference>
<protein>
    <recommendedName>
        <fullName evidence="8">Cytidylate kinase</fullName>
        <shortName evidence="8">CK</shortName>
        <ecNumber evidence="8">2.7.4.25</ecNumber>
    </recommendedName>
    <alternativeName>
        <fullName evidence="8">Cytidine monophosphate kinase</fullName>
        <shortName evidence="8">CMP kinase</shortName>
    </alternativeName>
</protein>
<dbReference type="Pfam" id="PF02224">
    <property type="entry name" value="Cytidylate_kin"/>
    <property type="match status" value="1"/>
</dbReference>
<keyword evidence="3 8" id="KW-0547">Nucleotide-binding</keyword>
<evidence type="ECO:0000259" key="9">
    <source>
        <dbReference type="Pfam" id="PF02224"/>
    </source>
</evidence>
<dbReference type="GO" id="GO:0005829">
    <property type="term" value="C:cytosol"/>
    <property type="evidence" value="ECO:0007669"/>
    <property type="project" value="TreeGrafter"/>
</dbReference>
<evidence type="ECO:0000256" key="2">
    <source>
        <dbReference type="ARBA" id="ARBA00022679"/>
    </source>
</evidence>
<keyword evidence="4 8" id="KW-0418">Kinase</keyword>
<dbReference type="SUPFAM" id="SSF52540">
    <property type="entry name" value="P-loop containing nucleoside triphosphate hydrolases"/>
    <property type="match status" value="1"/>
</dbReference>
<comment type="similarity">
    <text evidence="1 8">Belongs to the cytidylate kinase family. Type 1 subfamily.</text>
</comment>
<comment type="catalytic activity">
    <reaction evidence="6 8">
        <text>dCMP + ATP = dCDP + ADP</text>
        <dbReference type="Rhea" id="RHEA:25094"/>
        <dbReference type="ChEBI" id="CHEBI:30616"/>
        <dbReference type="ChEBI" id="CHEBI:57566"/>
        <dbReference type="ChEBI" id="CHEBI:58593"/>
        <dbReference type="ChEBI" id="CHEBI:456216"/>
        <dbReference type="EC" id="2.7.4.25"/>
    </reaction>
</comment>
<dbReference type="EC" id="2.7.4.25" evidence="8"/>
<evidence type="ECO:0000256" key="3">
    <source>
        <dbReference type="ARBA" id="ARBA00022741"/>
    </source>
</evidence>
<dbReference type="InterPro" id="IPR011994">
    <property type="entry name" value="Cytidylate_kinase_dom"/>
</dbReference>
<sequence>MSAVLVAIDGPSGSGKSTVARRVAEQLGIGYLDTGAMYRALAWLALSEGVDLHDEVAVRALADRLDLELSPGRVRVGEVDVTAAIRTPEVTAAVPPVARNLAVRAWMAQEQRRQMLAAREAGTGMVAEGRDITTVVCPEADVRVLLTASEEARLRRRTLELHGELTEETLEATRAQIVDRDRSDATVSEFFDPAPGVVLIDSSNASIDEVVEQILSLV</sequence>
<keyword evidence="8" id="KW-0963">Cytoplasm</keyword>
<dbReference type="GO" id="GO:0005524">
    <property type="term" value="F:ATP binding"/>
    <property type="evidence" value="ECO:0007669"/>
    <property type="project" value="UniProtKB-UniRule"/>
</dbReference>
<organism evidence="10">
    <name type="scientific">Scrofimicrobium appendicitidis</name>
    <dbReference type="NCBI Taxonomy" id="3079930"/>
    <lineage>
        <taxon>Bacteria</taxon>
        <taxon>Bacillati</taxon>
        <taxon>Actinomycetota</taxon>
        <taxon>Actinomycetes</taxon>
        <taxon>Actinomycetales</taxon>
        <taxon>Actinomycetaceae</taxon>
        <taxon>Scrofimicrobium</taxon>
    </lineage>
</organism>
<proteinExistence type="inferred from homology"/>
<comment type="subcellular location">
    <subcellularLocation>
        <location evidence="8">Cytoplasm</location>
    </subcellularLocation>
</comment>
<evidence type="ECO:0000256" key="1">
    <source>
        <dbReference type="ARBA" id="ARBA00009427"/>
    </source>
</evidence>
<reference evidence="10" key="1">
    <citation type="submission" date="2023-11" db="EMBL/GenBank/DDBJ databases">
        <title>Scrofimicrobium hongkongense sp. nov., isolated from a patient with peritonitis.</title>
        <authorList>
            <person name="Lao H.Y."/>
            <person name="Wong A.Y.P."/>
            <person name="Ng T.L."/>
            <person name="Wong R.Y.L."/>
            <person name="Yau M.C.Y."/>
            <person name="Lam J.Y.W."/>
            <person name="Siu G.K.H."/>
        </authorList>
    </citation>
    <scope>NUCLEOTIDE SEQUENCE</scope>
    <source>
        <strain evidence="10">R131</strain>
    </source>
</reference>
<evidence type="ECO:0000256" key="7">
    <source>
        <dbReference type="ARBA" id="ARBA00048478"/>
    </source>
</evidence>
<keyword evidence="2 8" id="KW-0808">Transferase</keyword>
<dbReference type="InterPro" id="IPR003136">
    <property type="entry name" value="Cytidylate_kin"/>
</dbReference>
<feature type="binding site" evidence="8">
    <location>
        <begin position="10"/>
        <end position="18"/>
    </location>
    <ligand>
        <name>ATP</name>
        <dbReference type="ChEBI" id="CHEBI:30616"/>
    </ligand>
</feature>
<dbReference type="GO" id="GO:0015949">
    <property type="term" value="P:nucleobase-containing small molecule interconversion"/>
    <property type="evidence" value="ECO:0007669"/>
    <property type="project" value="TreeGrafter"/>
</dbReference>
<dbReference type="HAMAP" id="MF_00238">
    <property type="entry name" value="Cytidyl_kinase_type1"/>
    <property type="match status" value="1"/>
</dbReference>
<dbReference type="CDD" id="cd02020">
    <property type="entry name" value="CMPK"/>
    <property type="match status" value="1"/>
</dbReference>
<dbReference type="InterPro" id="IPR027417">
    <property type="entry name" value="P-loop_NTPase"/>
</dbReference>
<keyword evidence="5 8" id="KW-0067">ATP-binding</keyword>
<evidence type="ECO:0000313" key="10">
    <source>
        <dbReference type="EMBL" id="XBW07049.1"/>
    </source>
</evidence>
<evidence type="ECO:0000256" key="5">
    <source>
        <dbReference type="ARBA" id="ARBA00022840"/>
    </source>
</evidence>
<comment type="catalytic activity">
    <reaction evidence="7 8">
        <text>CMP + ATP = CDP + ADP</text>
        <dbReference type="Rhea" id="RHEA:11600"/>
        <dbReference type="ChEBI" id="CHEBI:30616"/>
        <dbReference type="ChEBI" id="CHEBI:58069"/>
        <dbReference type="ChEBI" id="CHEBI:60377"/>
        <dbReference type="ChEBI" id="CHEBI:456216"/>
        <dbReference type="EC" id="2.7.4.25"/>
    </reaction>
</comment>
<dbReference type="PANTHER" id="PTHR21299">
    <property type="entry name" value="CYTIDYLATE KINASE/PANTOATE-BETA-ALANINE LIGASE"/>
    <property type="match status" value="1"/>
</dbReference>
<dbReference type="RefSeq" id="WP_350257243.1">
    <property type="nucleotide sequence ID" value="NZ_CP138335.1"/>
</dbReference>
<dbReference type="GO" id="GO:0006220">
    <property type="term" value="P:pyrimidine nucleotide metabolic process"/>
    <property type="evidence" value="ECO:0007669"/>
    <property type="project" value="UniProtKB-UniRule"/>
</dbReference>
<evidence type="ECO:0000256" key="8">
    <source>
        <dbReference type="HAMAP-Rule" id="MF_00238"/>
    </source>
</evidence>